<evidence type="ECO:0000313" key="3">
    <source>
        <dbReference type="Proteomes" id="UP000596661"/>
    </source>
</evidence>
<feature type="compositionally biased region" description="Polar residues" evidence="1">
    <location>
        <begin position="24"/>
        <end position="45"/>
    </location>
</feature>
<evidence type="ECO:0000313" key="2">
    <source>
        <dbReference type="EnsemblPlants" id="cds.evm.model.08.1013"/>
    </source>
</evidence>
<dbReference type="EnsemblPlants" id="evm.model.08.1013">
    <property type="protein sequence ID" value="cds.evm.model.08.1013"/>
    <property type="gene ID" value="evm.TU.08.1013"/>
</dbReference>
<dbReference type="Gramene" id="evm.model.08.1013">
    <property type="protein sequence ID" value="cds.evm.model.08.1013"/>
    <property type="gene ID" value="evm.TU.08.1013"/>
</dbReference>
<feature type="compositionally biased region" description="Basic and acidic residues" evidence="1">
    <location>
        <begin position="121"/>
        <end position="141"/>
    </location>
</feature>
<dbReference type="Proteomes" id="UP000596661">
    <property type="component" value="Chromosome 8"/>
</dbReference>
<dbReference type="EMBL" id="UZAU01000694">
    <property type="status" value="NOT_ANNOTATED_CDS"/>
    <property type="molecule type" value="Genomic_DNA"/>
</dbReference>
<reference evidence="2" key="1">
    <citation type="submission" date="2018-11" db="EMBL/GenBank/DDBJ databases">
        <authorList>
            <person name="Grassa J C."/>
        </authorList>
    </citation>
    <scope>NUCLEOTIDE SEQUENCE [LARGE SCALE GENOMIC DNA]</scope>
</reference>
<accession>A0A803Q7C1</accession>
<sequence length="193" mass="22208">MADNEEINPYEETTHRPELEPMSPQGSSDLSFEQTTRSRKTQNLGTRLEGPRMNNDMSRPNLVNEDGAYDPTKYISIVELENCHLKRRLEEANWCNAELESEAAVAKVAQWNNSQNQPNPGEREPQGKPRDSQTRGRRQPEGIHKTLRKDNLGKLGNTLKVRCHVIDQELGNWKFPIEIREVWGHNLGYMGHH</sequence>
<feature type="region of interest" description="Disordered" evidence="1">
    <location>
        <begin position="113"/>
        <end position="141"/>
    </location>
</feature>
<organism evidence="2 3">
    <name type="scientific">Cannabis sativa</name>
    <name type="common">Hemp</name>
    <name type="synonym">Marijuana</name>
    <dbReference type="NCBI Taxonomy" id="3483"/>
    <lineage>
        <taxon>Eukaryota</taxon>
        <taxon>Viridiplantae</taxon>
        <taxon>Streptophyta</taxon>
        <taxon>Embryophyta</taxon>
        <taxon>Tracheophyta</taxon>
        <taxon>Spermatophyta</taxon>
        <taxon>Magnoliopsida</taxon>
        <taxon>eudicotyledons</taxon>
        <taxon>Gunneridae</taxon>
        <taxon>Pentapetalae</taxon>
        <taxon>rosids</taxon>
        <taxon>fabids</taxon>
        <taxon>Rosales</taxon>
        <taxon>Cannabaceae</taxon>
        <taxon>Cannabis</taxon>
    </lineage>
</organism>
<keyword evidence="3" id="KW-1185">Reference proteome</keyword>
<protein>
    <submittedName>
        <fullName evidence="2">Uncharacterized protein</fullName>
    </submittedName>
</protein>
<dbReference type="AlphaFoldDB" id="A0A803Q7C1"/>
<reference evidence="2" key="2">
    <citation type="submission" date="2021-03" db="UniProtKB">
        <authorList>
            <consortium name="EnsemblPlants"/>
        </authorList>
    </citation>
    <scope>IDENTIFICATION</scope>
</reference>
<feature type="region of interest" description="Disordered" evidence="1">
    <location>
        <begin position="1"/>
        <end position="68"/>
    </location>
</feature>
<evidence type="ECO:0000256" key="1">
    <source>
        <dbReference type="SAM" id="MobiDB-lite"/>
    </source>
</evidence>
<proteinExistence type="predicted"/>
<name>A0A803Q7C1_CANSA</name>